<keyword evidence="3" id="KW-1185">Reference proteome</keyword>
<dbReference type="Proteomes" id="UP000235616">
    <property type="component" value="Unassembled WGS sequence"/>
</dbReference>
<protein>
    <submittedName>
        <fullName evidence="2">XRE family transcriptional regulator</fullName>
    </submittedName>
</protein>
<dbReference type="RefSeq" id="WP_102647781.1">
    <property type="nucleotide sequence ID" value="NZ_PNYA01000024.1"/>
</dbReference>
<sequence>MSPFSIALRQLRAELEMAQGEFASRIGLRQPYVSALECGKKMPKDGGIVRRIVGVLSLSPEQEAALWRAFQVSRQFDLPPPGAPAAAYSFFAQISEALPTLSSADFKSLSAHLVSVSSERGLTLDAGMSIESHAQKETPM</sequence>
<dbReference type="InterPro" id="IPR010982">
    <property type="entry name" value="Lambda_DNA-bd_dom_sf"/>
</dbReference>
<organism evidence="2 3">
    <name type="scientific">Trinickia dabaoshanensis</name>
    <dbReference type="NCBI Taxonomy" id="564714"/>
    <lineage>
        <taxon>Bacteria</taxon>
        <taxon>Pseudomonadati</taxon>
        <taxon>Pseudomonadota</taxon>
        <taxon>Betaproteobacteria</taxon>
        <taxon>Burkholderiales</taxon>
        <taxon>Burkholderiaceae</taxon>
        <taxon>Trinickia</taxon>
    </lineage>
</organism>
<evidence type="ECO:0000313" key="3">
    <source>
        <dbReference type="Proteomes" id="UP000235616"/>
    </source>
</evidence>
<gene>
    <name evidence="2" type="ORF">C0Z18_23090</name>
</gene>
<dbReference type="InterPro" id="IPR001387">
    <property type="entry name" value="Cro/C1-type_HTH"/>
</dbReference>
<comment type="caution">
    <text evidence="2">The sequence shown here is derived from an EMBL/GenBank/DDBJ whole genome shotgun (WGS) entry which is preliminary data.</text>
</comment>
<proteinExistence type="predicted"/>
<dbReference type="SUPFAM" id="SSF47413">
    <property type="entry name" value="lambda repressor-like DNA-binding domains"/>
    <property type="match status" value="1"/>
</dbReference>
<dbReference type="Gene3D" id="1.10.260.40">
    <property type="entry name" value="lambda repressor-like DNA-binding domains"/>
    <property type="match status" value="1"/>
</dbReference>
<feature type="domain" description="HTH cro/C1-type" evidence="1">
    <location>
        <begin position="8"/>
        <end position="44"/>
    </location>
</feature>
<dbReference type="CDD" id="cd00093">
    <property type="entry name" value="HTH_XRE"/>
    <property type="match status" value="1"/>
</dbReference>
<reference evidence="2 3" key="1">
    <citation type="submission" date="2018-01" db="EMBL/GenBank/DDBJ databases">
        <title>Whole genome analyses suggest that Burkholderia sensu lato contains two further novel genera in the rhizoxinica-symbiotica group Mycetohabitans gen. nov., and Trinickia gen. nov.: implications for the evolution of diazotrophy and nodulation in the Burkholderiaceae.</title>
        <authorList>
            <person name="Estrada-de los Santos P."/>
            <person name="Palmer M."/>
            <person name="Chavez-Ramirez B."/>
            <person name="Beukes C."/>
            <person name="Steenkamp E.T."/>
            <person name="Hirsch A.M."/>
            <person name="Manyaka P."/>
            <person name="Maluk M."/>
            <person name="Lafos M."/>
            <person name="Crook M."/>
            <person name="Gross E."/>
            <person name="Simon M.F."/>
            <person name="Bueno dos Reis Junior F."/>
            <person name="Poole P.S."/>
            <person name="Venter S.N."/>
            <person name="James E.K."/>
        </authorList>
    </citation>
    <scope>NUCLEOTIDE SEQUENCE [LARGE SCALE GENOMIC DNA]</scope>
    <source>
        <strain evidence="2 3">GIMN1.004</strain>
    </source>
</reference>
<evidence type="ECO:0000259" key="1">
    <source>
        <dbReference type="PROSITE" id="PS50943"/>
    </source>
</evidence>
<dbReference type="Pfam" id="PF01381">
    <property type="entry name" value="HTH_3"/>
    <property type="match status" value="1"/>
</dbReference>
<evidence type="ECO:0000313" key="2">
    <source>
        <dbReference type="EMBL" id="PMS16460.1"/>
    </source>
</evidence>
<dbReference type="EMBL" id="PNYA01000024">
    <property type="protein sequence ID" value="PMS16460.1"/>
    <property type="molecule type" value="Genomic_DNA"/>
</dbReference>
<name>A0A2N7VH32_9BURK</name>
<accession>A0A2N7VH32</accession>
<dbReference type="GO" id="GO:0003677">
    <property type="term" value="F:DNA binding"/>
    <property type="evidence" value="ECO:0007669"/>
    <property type="project" value="InterPro"/>
</dbReference>
<dbReference type="PROSITE" id="PS50943">
    <property type="entry name" value="HTH_CROC1"/>
    <property type="match status" value="1"/>
</dbReference>
<dbReference type="OrthoDB" id="9035001at2"/>
<dbReference type="AlphaFoldDB" id="A0A2N7VH32"/>
<dbReference type="SMART" id="SM00530">
    <property type="entry name" value="HTH_XRE"/>
    <property type="match status" value="1"/>
</dbReference>